<dbReference type="EMBL" id="AMCI01001879">
    <property type="protein sequence ID" value="EJX04243.1"/>
    <property type="molecule type" value="Genomic_DNA"/>
</dbReference>
<proteinExistence type="predicted"/>
<name>J9GPC1_9ZZZZ</name>
<accession>J9GPC1</accession>
<comment type="caution">
    <text evidence="1">The sequence shown here is derived from an EMBL/GenBank/DDBJ whole genome shotgun (WGS) entry which is preliminary data.</text>
</comment>
<gene>
    <name evidence="1" type="ORF">EVA_07645</name>
</gene>
<evidence type="ECO:0000313" key="1">
    <source>
        <dbReference type="EMBL" id="EJX04243.1"/>
    </source>
</evidence>
<reference evidence="1" key="1">
    <citation type="journal article" date="2012" name="PLoS ONE">
        <title>Gene sets for utilization of primary and secondary nutrition supplies in the distal gut of endangered iberian lynx.</title>
        <authorList>
            <person name="Alcaide M."/>
            <person name="Messina E."/>
            <person name="Richter M."/>
            <person name="Bargiela R."/>
            <person name="Peplies J."/>
            <person name="Huws S.A."/>
            <person name="Newbold C.J."/>
            <person name="Golyshin P.N."/>
            <person name="Simon M.A."/>
            <person name="Lopez G."/>
            <person name="Yakimov M.M."/>
            <person name="Ferrer M."/>
        </authorList>
    </citation>
    <scope>NUCLEOTIDE SEQUENCE</scope>
</reference>
<organism evidence="1">
    <name type="scientific">gut metagenome</name>
    <dbReference type="NCBI Taxonomy" id="749906"/>
    <lineage>
        <taxon>unclassified sequences</taxon>
        <taxon>metagenomes</taxon>
        <taxon>organismal metagenomes</taxon>
    </lineage>
</organism>
<protein>
    <submittedName>
        <fullName evidence="1">Uncharacterized protein</fullName>
    </submittedName>
</protein>
<sequence length="75" mass="8354">MSLVFRVAFLLQNYALVLVLPSSPRVFRKSAVGGGVGRGINVRWNRALRRRRAGRRGIRKEAAQPLALPVALLFI</sequence>
<dbReference type="AlphaFoldDB" id="J9GPC1"/>